<dbReference type="Proteomes" id="UP000224634">
    <property type="component" value="Unassembled WGS sequence"/>
</dbReference>
<proteinExistence type="predicted"/>
<evidence type="ECO:0000256" key="1">
    <source>
        <dbReference type="SAM" id="MobiDB-lite"/>
    </source>
</evidence>
<protein>
    <submittedName>
        <fullName evidence="2">Uncharacterized protein</fullName>
    </submittedName>
</protein>
<organism evidence="2 3">
    <name type="scientific">Polytolypa hystricis (strain UAMH7299)</name>
    <dbReference type="NCBI Taxonomy" id="1447883"/>
    <lineage>
        <taxon>Eukaryota</taxon>
        <taxon>Fungi</taxon>
        <taxon>Dikarya</taxon>
        <taxon>Ascomycota</taxon>
        <taxon>Pezizomycotina</taxon>
        <taxon>Eurotiomycetes</taxon>
        <taxon>Eurotiomycetidae</taxon>
        <taxon>Onygenales</taxon>
        <taxon>Onygenales incertae sedis</taxon>
        <taxon>Polytolypa</taxon>
    </lineage>
</organism>
<feature type="region of interest" description="Disordered" evidence="1">
    <location>
        <begin position="255"/>
        <end position="328"/>
    </location>
</feature>
<keyword evidence="3" id="KW-1185">Reference proteome</keyword>
<name>A0A2B7X9H1_POLH7</name>
<feature type="compositionally biased region" description="Basic residues" evidence="1">
    <location>
        <begin position="299"/>
        <end position="309"/>
    </location>
</feature>
<evidence type="ECO:0000313" key="2">
    <source>
        <dbReference type="EMBL" id="PGH05372.1"/>
    </source>
</evidence>
<dbReference type="AlphaFoldDB" id="A0A2B7X9H1"/>
<evidence type="ECO:0000313" key="3">
    <source>
        <dbReference type="Proteomes" id="UP000224634"/>
    </source>
</evidence>
<comment type="caution">
    <text evidence="2">The sequence shown here is derived from an EMBL/GenBank/DDBJ whole genome shotgun (WGS) entry which is preliminary data.</text>
</comment>
<dbReference type="OrthoDB" id="4186697at2759"/>
<reference evidence="2 3" key="1">
    <citation type="submission" date="2017-10" db="EMBL/GenBank/DDBJ databases">
        <title>Comparative genomics in systemic dimorphic fungi from Ajellomycetaceae.</title>
        <authorList>
            <person name="Munoz J.F."/>
            <person name="Mcewen J.G."/>
            <person name="Clay O.K."/>
            <person name="Cuomo C.A."/>
        </authorList>
    </citation>
    <scope>NUCLEOTIDE SEQUENCE [LARGE SCALE GENOMIC DNA]</scope>
    <source>
        <strain evidence="2 3">UAMH7299</strain>
    </source>
</reference>
<dbReference type="EMBL" id="PDNA01000188">
    <property type="protein sequence ID" value="PGH05372.1"/>
    <property type="molecule type" value="Genomic_DNA"/>
</dbReference>
<sequence length="395" mass="44454">MATIYPEEMTFQTCVRINPHALVGASQNAEEQDVITTVTRPRTHEVFSSPQIRFFGPLTVSTGGLPLREYLVGPGEREGQPTNHFDDVPKTNATTYFAHYGTENLTANQFEVMWQFYRFAKGEIVLGMDDHIIQKILTPTPSASEPQSTYDAATRSFIFEGWTEVHYKAFFNEYCALRATDILRHTVDMKSAKEWMDLQPPRGLSKAESEAYEEQMHFLEQRMSELDINLDRYLPIAKQVKRTLTGSNGTQAKLEITTTTEAKDGNQESEASISPLYAGKNGTAYKSKTRRGRGDKARTSRNKNGHHRNAALEGRITKPQPATKSASKLRIKRWRKNKGNDKVSSQCKISAEVGDEGLALLSKKELKVLLSAVRKLGGLGRKDMELDDHYCNIIT</sequence>
<accession>A0A2B7X9H1</accession>
<gene>
    <name evidence="2" type="ORF">AJ80_08340</name>
</gene>